<keyword evidence="12" id="KW-1185">Reference proteome</keyword>
<dbReference type="InterPro" id="IPR055348">
    <property type="entry name" value="DctQ"/>
</dbReference>
<feature type="transmembrane region" description="Helical" evidence="9">
    <location>
        <begin position="119"/>
        <end position="141"/>
    </location>
</feature>
<evidence type="ECO:0000256" key="6">
    <source>
        <dbReference type="ARBA" id="ARBA00022989"/>
    </source>
</evidence>
<reference evidence="11" key="1">
    <citation type="submission" date="2019-12" db="EMBL/GenBank/DDBJ databases">
        <authorList>
            <person name="zhang j."/>
            <person name="sun C.M."/>
        </authorList>
    </citation>
    <scope>NUCLEOTIDE SEQUENCE</scope>
    <source>
        <strain evidence="11">NS-1</strain>
    </source>
</reference>
<keyword evidence="5 9" id="KW-0812">Transmembrane</keyword>
<proteinExistence type="inferred from homology"/>
<dbReference type="AlphaFoldDB" id="A0A8A7KER7"/>
<comment type="subcellular location">
    <subcellularLocation>
        <location evidence="1">Cell inner membrane</location>
        <topology evidence="1">Multi-pass membrane protein</topology>
    </subcellularLocation>
</comment>
<dbReference type="KEGG" id="ifn:GM661_05050"/>
<comment type="similarity">
    <text evidence="8">Belongs to the TRAP transporter small permease family.</text>
</comment>
<evidence type="ECO:0000256" key="3">
    <source>
        <dbReference type="ARBA" id="ARBA00022475"/>
    </source>
</evidence>
<evidence type="ECO:0000256" key="8">
    <source>
        <dbReference type="ARBA" id="ARBA00038436"/>
    </source>
</evidence>
<protein>
    <submittedName>
        <fullName evidence="11">TRAP transporter small permease subunit</fullName>
    </submittedName>
</protein>
<dbReference type="GO" id="GO:0022857">
    <property type="term" value="F:transmembrane transporter activity"/>
    <property type="evidence" value="ECO:0007669"/>
    <property type="project" value="TreeGrafter"/>
</dbReference>
<evidence type="ECO:0000313" key="12">
    <source>
        <dbReference type="Proteomes" id="UP000665020"/>
    </source>
</evidence>
<keyword evidence="7 9" id="KW-0472">Membrane</keyword>
<dbReference type="GO" id="GO:0005886">
    <property type="term" value="C:plasma membrane"/>
    <property type="evidence" value="ECO:0007669"/>
    <property type="project" value="UniProtKB-SubCell"/>
</dbReference>
<evidence type="ECO:0000256" key="4">
    <source>
        <dbReference type="ARBA" id="ARBA00022519"/>
    </source>
</evidence>
<dbReference type="InterPro" id="IPR007387">
    <property type="entry name" value="TRAP_DctQ"/>
</dbReference>
<dbReference type="RefSeq" id="WP_230869026.1">
    <property type="nucleotide sequence ID" value="NZ_CP046640.1"/>
</dbReference>
<evidence type="ECO:0000259" key="10">
    <source>
        <dbReference type="Pfam" id="PF04290"/>
    </source>
</evidence>
<keyword evidence="3" id="KW-1003">Cell membrane</keyword>
<keyword evidence="6 9" id="KW-1133">Transmembrane helix</keyword>
<dbReference type="Pfam" id="PF04290">
    <property type="entry name" value="DctQ"/>
    <property type="match status" value="1"/>
</dbReference>
<dbReference type="Proteomes" id="UP000665020">
    <property type="component" value="Chromosome"/>
</dbReference>
<evidence type="ECO:0000256" key="1">
    <source>
        <dbReference type="ARBA" id="ARBA00004429"/>
    </source>
</evidence>
<feature type="transmembrane region" description="Helical" evidence="9">
    <location>
        <begin position="81"/>
        <end position="99"/>
    </location>
</feature>
<evidence type="ECO:0000256" key="7">
    <source>
        <dbReference type="ARBA" id="ARBA00023136"/>
    </source>
</evidence>
<dbReference type="EMBL" id="CP046640">
    <property type="protein sequence ID" value="QTL97397.1"/>
    <property type="molecule type" value="Genomic_DNA"/>
</dbReference>
<evidence type="ECO:0000313" key="11">
    <source>
        <dbReference type="EMBL" id="QTL97397.1"/>
    </source>
</evidence>
<feature type="transmembrane region" description="Helical" evidence="9">
    <location>
        <begin position="43"/>
        <end position="60"/>
    </location>
</feature>
<evidence type="ECO:0000256" key="5">
    <source>
        <dbReference type="ARBA" id="ARBA00022692"/>
    </source>
</evidence>
<organism evidence="11 12">
    <name type="scientific">Iocasia fonsfrigidae</name>
    <dbReference type="NCBI Taxonomy" id="2682810"/>
    <lineage>
        <taxon>Bacteria</taxon>
        <taxon>Bacillati</taxon>
        <taxon>Bacillota</taxon>
        <taxon>Clostridia</taxon>
        <taxon>Halanaerobiales</taxon>
        <taxon>Halanaerobiaceae</taxon>
        <taxon>Iocasia</taxon>
    </lineage>
</organism>
<name>A0A8A7KER7_9FIRM</name>
<keyword evidence="2" id="KW-0813">Transport</keyword>
<accession>A0A8A7KER7</accession>
<evidence type="ECO:0000256" key="9">
    <source>
        <dbReference type="SAM" id="Phobius"/>
    </source>
</evidence>
<feature type="domain" description="Tripartite ATP-independent periplasmic transporters DctQ component" evidence="10">
    <location>
        <begin position="19"/>
        <end position="148"/>
    </location>
</feature>
<evidence type="ECO:0000256" key="2">
    <source>
        <dbReference type="ARBA" id="ARBA00022448"/>
    </source>
</evidence>
<feature type="transmembrane region" description="Helical" evidence="9">
    <location>
        <begin position="12"/>
        <end position="31"/>
    </location>
</feature>
<dbReference type="PANTHER" id="PTHR35011:SF2">
    <property type="entry name" value="2,3-DIKETO-L-GULONATE TRAP TRANSPORTER SMALL PERMEASE PROTEIN YIAM"/>
    <property type="match status" value="1"/>
</dbReference>
<dbReference type="PANTHER" id="PTHR35011">
    <property type="entry name" value="2,3-DIKETO-L-GULONATE TRAP TRANSPORTER SMALL PERMEASE PROTEIN YIAM"/>
    <property type="match status" value="1"/>
</dbReference>
<keyword evidence="4" id="KW-0997">Cell inner membrane</keyword>
<gene>
    <name evidence="11" type="ORF">GM661_05050</name>
</gene>
<dbReference type="GO" id="GO:0015740">
    <property type="term" value="P:C4-dicarboxylate transport"/>
    <property type="evidence" value="ECO:0007669"/>
    <property type="project" value="TreeGrafter"/>
</dbReference>
<sequence>MKLLEKFENFIVLVFLGMMFVILLFQIILRYFFNHPLIWSEELARYLFVWVAFIGASFGVRDSSHIKLTVIFNFFSKKLRTVISASTNIVCILFFLYLIPDSIRLAADQFSVASSAIGLPMGLVFLAVPVGFVLMTIRLLIDTIGLFRKTTQ</sequence>